<keyword evidence="9" id="KW-1185">Reference proteome</keyword>
<evidence type="ECO:0000256" key="6">
    <source>
        <dbReference type="ARBA" id="ARBA00023146"/>
    </source>
</evidence>
<evidence type="ECO:0000256" key="2">
    <source>
        <dbReference type="ARBA" id="ARBA00022598"/>
    </source>
</evidence>
<comment type="caution">
    <text evidence="8">The sequence shown here is derived from an EMBL/GenBank/DDBJ whole genome shotgun (WGS) entry which is preliminary data.</text>
</comment>
<dbReference type="Gene3D" id="3.30.930.10">
    <property type="entry name" value="Bira Bifunctional Protein, Domain 2"/>
    <property type="match status" value="2"/>
</dbReference>
<dbReference type="InterPro" id="IPR004115">
    <property type="entry name" value="GAD-like_sf"/>
</dbReference>
<dbReference type="InterPro" id="IPR045864">
    <property type="entry name" value="aa-tRNA-synth_II/BPL/LPL"/>
</dbReference>
<dbReference type="AlphaFoldDB" id="A0AAE0D2L8"/>
<name>A0AAE0D2L8_COLKA</name>
<keyword evidence="6" id="KW-0030">Aminoacyl-tRNA synthetase</keyword>
<dbReference type="NCBIfam" id="TIGR00459">
    <property type="entry name" value="aspS_bact"/>
    <property type="match status" value="1"/>
</dbReference>
<keyword evidence="3" id="KW-0547">Nucleotide-binding</keyword>
<dbReference type="HAMAP" id="MF_00044">
    <property type="entry name" value="Asp_tRNA_synth_type1"/>
    <property type="match status" value="1"/>
</dbReference>
<dbReference type="InterPro" id="IPR002312">
    <property type="entry name" value="Asp/Asn-tRNA-synth_IIb"/>
</dbReference>
<organism evidence="8 9">
    <name type="scientific">Colletotrichum kahawae</name>
    <name type="common">Coffee berry disease fungus</name>
    <dbReference type="NCBI Taxonomy" id="34407"/>
    <lineage>
        <taxon>Eukaryota</taxon>
        <taxon>Fungi</taxon>
        <taxon>Dikarya</taxon>
        <taxon>Ascomycota</taxon>
        <taxon>Pezizomycotina</taxon>
        <taxon>Sordariomycetes</taxon>
        <taxon>Hypocreomycetidae</taxon>
        <taxon>Glomerellales</taxon>
        <taxon>Glomerellaceae</taxon>
        <taxon>Colletotrichum</taxon>
        <taxon>Colletotrichum gloeosporioides species complex</taxon>
    </lineage>
</organism>
<dbReference type="PANTHER" id="PTHR22594:SF5">
    <property type="entry name" value="ASPARTATE--TRNA LIGASE, MITOCHONDRIAL"/>
    <property type="match status" value="1"/>
</dbReference>
<protein>
    <submittedName>
        <fullName evidence="8">Aspartyl-trna synthetase</fullName>
    </submittedName>
</protein>
<evidence type="ECO:0000256" key="5">
    <source>
        <dbReference type="ARBA" id="ARBA00022917"/>
    </source>
</evidence>
<feature type="domain" description="Aminoacyl-transfer RNA synthetases class-II family profile" evidence="7">
    <location>
        <begin position="201"/>
        <end position="683"/>
    </location>
</feature>
<keyword evidence="4" id="KW-0067">ATP-binding</keyword>
<reference evidence="8" key="1">
    <citation type="submission" date="2023-02" db="EMBL/GenBank/DDBJ databases">
        <title>Colletotrichum kahawae CIFC_Que2 genome sequencing and assembly.</title>
        <authorList>
            <person name="Baroncelli R."/>
        </authorList>
    </citation>
    <scope>NUCLEOTIDE SEQUENCE</scope>
    <source>
        <strain evidence="8">CIFC_Que2</strain>
    </source>
</reference>
<dbReference type="EMBL" id="VYYT01000278">
    <property type="protein sequence ID" value="KAK2749040.1"/>
    <property type="molecule type" value="Genomic_DNA"/>
</dbReference>
<dbReference type="PANTHER" id="PTHR22594">
    <property type="entry name" value="ASPARTYL/LYSYL-TRNA SYNTHETASE"/>
    <property type="match status" value="1"/>
</dbReference>
<evidence type="ECO:0000256" key="4">
    <source>
        <dbReference type="ARBA" id="ARBA00022840"/>
    </source>
</evidence>
<dbReference type="Gene3D" id="2.40.50.140">
    <property type="entry name" value="Nucleic acid-binding proteins"/>
    <property type="match status" value="1"/>
</dbReference>
<evidence type="ECO:0000256" key="3">
    <source>
        <dbReference type="ARBA" id="ARBA00022741"/>
    </source>
</evidence>
<gene>
    <name evidence="8" type="ORF">CKAH01_06537</name>
</gene>
<dbReference type="InterPro" id="IPR004524">
    <property type="entry name" value="Asp-tRNA-ligase_1"/>
</dbReference>
<dbReference type="GO" id="GO:0005739">
    <property type="term" value="C:mitochondrion"/>
    <property type="evidence" value="ECO:0007669"/>
    <property type="project" value="TreeGrafter"/>
</dbReference>
<evidence type="ECO:0000256" key="1">
    <source>
        <dbReference type="ARBA" id="ARBA00006303"/>
    </source>
</evidence>
<proteinExistence type="inferred from homology"/>
<dbReference type="InterPro" id="IPR006195">
    <property type="entry name" value="aa-tRNA-synth_II"/>
</dbReference>
<dbReference type="SUPFAM" id="SSF55681">
    <property type="entry name" value="Class II aaRS and biotin synthetases"/>
    <property type="match status" value="1"/>
</dbReference>
<dbReference type="GO" id="GO:0004815">
    <property type="term" value="F:aspartate-tRNA ligase activity"/>
    <property type="evidence" value="ECO:0007669"/>
    <property type="project" value="TreeGrafter"/>
</dbReference>
<dbReference type="GO" id="GO:0006422">
    <property type="term" value="P:aspartyl-tRNA aminoacylation"/>
    <property type="evidence" value="ECO:0007669"/>
    <property type="project" value="TreeGrafter"/>
</dbReference>
<dbReference type="Pfam" id="PF00152">
    <property type="entry name" value="tRNA-synt_2"/>
    <property type="match status" value="1"/>
</dbReference>
<dbReference type="Gene3D" id="3.30.1360.30">
    <property type="entry name" value="GAD-like domain"/>
    <property type="match status" value="1"/>
</dbReference>
<comment type="similarity">
    <text evidence="1">Belongs to the class-II aminoacyl-tRNA synthetase family. Type 1 subfamily.</text>
</comment>
<evidence type="ECO:0000259" key="7">
    <source>
        <dbReference type="PROSITE" id="PS50862"/>
    </source>
</evidence>
<dbReference type="InterPro" id="IPR004364">
    <property type="entry name" value="Aa-tRNA-synt_II"/>
</dbReference>
<sequence>MLQQCCRMRGLASLHPRVSQSQSQSVTRGLTLLSKQPCSSRFSVSQQTRFGSTASPKADDVHTALSEEFKTCFAAPDMSEPETWGQIGAKITISGYISKLRKVSSNLAFASLERNGQRIGQIAAKGREEVNKLSKIRPLSAVLASGTVTEASTTSHFEMDLESIKHLGIFPPTIIIGPGTLFPPEKRHLQLRFHEDLRERLRFRAQLKSTLAQAMVDRDYMDVETPVLFKSTSEGAREFIVPTRKVGHAYALPQSPQQYKQVLMASGMSGYYQFARCFRDEDHRADRQPEFTQLDMEKSFATGKHIMEDVEYVVGRAWEAMREQYVMNIGKKRFSPVKKSSLQDWKQSVQDSAKDDSQTPLYQEYPAISTPFMRMKYTDCMDLYGSDKPDLRIPNRICRVDEHLDRHFISMISDLKDPAVETWKFSPRDGADKSDVSKVLLKFMGDLPASLSRNPDGGPVALVFDSSKPLNGFSSLGPAGIDSILPHVPEDSGFSDLQNGDVVFFQACKKEPRGGGSTKLGEIRIAFYHEAVRTGLIDRDNSFKFLWVTDFPMFTLTEEGDVGGQGGAAGFSATHHPFTAPHSEEDFELLFTDPIKAKADHYDLVLNGVELGGGSRRIHVAQIQKFIFEDILKMDKNKVKEFSHLLNALGCGCPPHAGFAIGFDRFVAVLSGASSVRDVIAFPKNNNGVDEFAGGPSKMTKEQLETYKLRVVKEFR</sequence>
<keyword evidence="5" id="KW-0648">Protein biosynthesis</keyword>
<evidence type="ECO:0000313" key="9">
    <source>
        <dbReference type="Proteomes" id="UP001281614"/>
    </source>
</evidence>
<dbReference type="Proteomes" id="UP001281614">
    <property type="component" value="Unassembled WGS sequence"/>
</dbReference>
<accession>A0AAE0D2L8</accession>
<dbReference type="GO" id="GO:0005524">
    <property type="term" value="F:ATP binding"/>
    <property type="evidence" value="ECO:0007669"/>
    <property type="project" value="UniProtKB-KW"/>
</dbReference>
<dbReference type="PROSITE" id="PS50862">
    <property type="entry name" value="AA_TRNA_LIGASE_II"/>
    <property type="match status" value="1"/>
</dbReference>
<evidence type="ECO:0000313" key="8">
    <source>
        <dbReference type="EMBL" id="KAK2749040.1"/>
    </source>
</evidence>
<dbReference type="InterPro" id="IPR012340">
    <property type="entry name" value="NA-bd_OB-fold"/>
</dbReference>
<dbReference type="PRINTS" id="PR01042">
    <property type="entry name" value="TRNASYNTHASP"/>
</dbReference>
<keyword evidence="2" id="KW-0436">Ligase</keyword>